<reference evidence="2 3" key="1">
    <citation type="journal article" date="2018" name="Sci. Rep.">
        <title>Raphidocelis subcapitata (=Pseudokirchneriella subcapitata) provides an insight into genome evolution and environmental adaptations in the Sphaeropleales.</title>
        <authorList>
            <person name="Suzuki S."/>
            <person name="Yamaguchi H."/>
            <person name="Nakajima N."/>
            <person name="Kawachi M."/>
        </authorList>
    </citation>
    <scope>NUCLEOTIDE SEQUENCE [LARGE SCALE GENOMIC DNA]</scope>
    <source>
        <strain evidence="2 3">NIES-35</strain>
    </source>
</reference>
<feature type="region of interest" description="Disordered" evidence="1">
    <location>
        <begin position="40"/>
        <end position="63"/>
    </location>
</feature>
<dbReference type="InParanoid" id="A0A2V0NUJ9"/>
<evidence type="ECO:0000313" key="2">
    <source>
        <dbReference type="EMBL" id="GBF88607.1"/>
    </source>
</evidence>
<dbReference type="AlphaFoldDB" id="A0A2V0NUJ9"/>
<evidence type="ECO:0000313" key="3">
    <source>
        <dbReference type="Proteomes" id="UP000247498"/>
    </source>
</evidence>
<dbReference type="EMBL" id="BDRX01000005">
    <property type="protein sequence ID" value="GBF88607.1"/>
    <property type="molecule type" value="Genomic_DNA"/>
</dbReference>
<comment type="caution">
    <text evidence="2">The sequence shown here is derived from an EMBL/GenBank/DDBJ whole genome shotgun (WGS) entry which is preliminary data.</text>
</comment>
<organism evidence="2 3">
    <name type="scientific">Raphidocelis subcapitata</name>
    <dbReference type="NCBI Taxonomy" id="307507"/>
    <lineage>
        <taxon>Eukaryota</taxon>
        <taxon>Viridiplantae</taxon>
        <taxon>Chlorophyta</taxon>
        <taxon>core chlorophytes</taxon>
        <taxon>Chlorophyceae</taxon>
        <taxon>CS clade</taxon>
        <taxon>Sphaeropleales</taxon>
        <taxon>Selenastraceae</taxon>
        <taxon>Raphidocelis</taxon>
    </lineage>
</organism>
<dbReference type="Proteomes" id="UP000247498">
    <property type="component" value="Unassembled WGS sequence"/>
</dbReference>
<evidence type="ECO:0000256" key="1">
    <source>
        <dbReference type="SAM" id="MobiDB-lite"/>
    </source>
</evidence>
<gene>
    <name evidence="2" type="ORF">Rsub_01322</name>
</gene>
<accession>A0A2V0NUJ9</accession>
<keyword evidence="3" id="KW-1185">Reference proteome</keyword>
<sequence>MCSAPKICFGALHARCVHAPPTHPTQQPDAARTCRPLLRRRQTHTRRPRVAQTGQQQRPAAGASAPACGAAWWRAVKKPGPLLPSPAAFAACAVCSEIALSTQARQHNSPTTHSGGHARSEEGDAALACAWMERVAARRGCGLS</sequence>
<protein>
    <submittedName>
        <fullName evidence="2">Uncharacterized protein</fullName>
    </submittedName>
</protein>
<name>A0A2V0NUJ9_9CHLO</name>
<proteinExistence type="predicted"/>
<feature type="compositionally biased region" description="Basic residues" evidence="1">
    <location>
        <begin position="40"/>
        <end position="49"/>
    </location>
</feature>